<keyword evidence="1" id="KW-0812">Transmembrane</keyword>
<organism evidence="2 3">
    <name type="scientific">Vitis vinifera</name>
    <name type="common">Grape</name>
    <dbReference type="NCBI Taxonomy" id="29760"/>
    <lineage>
        <taxon>Eukaryota</taxon>
        <taxon>Viridiplantae</taxon>
        <taxon>Streptophyta</taxon>
        <taxon>Embryophyta</taxon>
        <taxon>Tracheophyta</taxon>
        <taxon>Spermatophyta</taxon>
        <taxon>Magnoliopsida</taxon>
        <taxon>eudicotyledons</taxon>
        <taxon>Gunneridae</taxon>
        <taxon>Pentapetalae</taxon>
        <taxon>rosids</taxon>
        <taxon>Vitales</taxon>
        <taxon>Vitaceae</taxon>
        <taxon>Viteae</taxon>
        <taxon>Vitis</taxon>
    </lineage>
</organism>
<gene>
    <name evidence="2" type="ORF">CK203_019306</name>
</gene>
<comment type="caution">
    <text evidence="2">The sequence shown here is derived from an EMBL/GenBank/DDBJ whole genome shotgun (WGS) entry which is preliminary data.</text>
</comment>
<evidence type="ECO:0000313" key="3">
    <source>
        <dbReference type="Proteomes" id="UP000288805"/>
    </source>
</evidence>
<sequence>MRDGVSGSGGGGGGGLVCVSRLAVVFLAFDVFFMMFCIGMACIFFFALFCCIPLAAIAYAMKIREVDDDKKQALEAAVELGSSSSISDLALHPEDSVKYSYSMDEYKETGNIAWVFLFMVDK</sequence>
<dbReference type="EMBL" id="QGNW01000058">
    <property type="protein sequence ID" value="RVX04973.1"/>
    <property type="molecule type" value="Genomic_DNA"/>
</dbReference>
<reference evidence="2 3" key="1">
    <citation type="journal article" date="2018" name="PLoS Genet.">
        <title>Population sequencing reveals clonal diversity and ancestral inbreeding in the grapevine cultivar Chardonnay.</title>
        <authorList>
            <person name="Roach M.J."/>
            <person name="Johnson D.L."/>
            <person name="Bohlmann J."/>
            <person name="van Vuuren H.J."/>
            <person name="Jones S.J."/>
            <person name="Pretorius I.S."/>
            <person name="Schmidt S.A."/>
            <person name="Borneman A.R."/>
        </authorList>
    </citation>
    <scope>NUCLEOTIDE SEQUENCE [LARGE SCALE GENOMIC DNA]</scope>
    <source>
        <strain evidence="3">cv. Chardonnay</strain>
        <tissue evidence="2">Leaf</tissue>
    </source>
</reference>
<keyword evidence="1" id="KW-1133">Transmembrane helix</keyword>
<name>A0A438J7N5_VITVI</name>
<dbReference type="AlphaFoldDB" id="A0A438J7N5"/>
<accession>A0A438J7N5</accession>
<dbReference type="Proteomes" id="UP000288805">
    <property type="component" value="Unassembled WGS sequence"/>
</dbReference>
<protein>
    <submittedName>
        <fullName evidence="2">Uncharacterized protein</fullName>
    </submittedName>
</protein>
<evidence type="ECO:0000256" key="1">
    <source>
        <dbReference type="SAM" id="Phobius"/>
    </source>
</evidence>
<feature type="transmembrane region" description="Helical" evidence="1">
    <location>
        <begin position="31"/>
        <end position="61"/>
    </location>
</feature>
<evidence type="ECO:0000313" key="2">
    <source>
        <dbReference type="EMBL" id="RVX04973.1"/>
    </source>
</evidence>
<proteinExistence type="predicted"/>
<keyword evidence="1" id="KW-0472">Membrane</keyword>